<evidence type="ECO:0008006" key="3">
    <source>
        <dbReference type="Google" id="ProtNLM"/>
    </source>
</evidence>
<dbReference type="RefSeq" id="WP_107864024.1">
    <property type="nucleotide sequence ID" value="NZ_QAON01000001.1"/>
</dbReference>
<organism evidence="1 2">
    <name type="scientific">Agitococcus lubricus</name>
    <dbReference type="NCBI Taxonomy" id="1077255"/>
    <lineage>
        <taxon>Bacteria</taxon>
        <taxon>Pseudomonadati</taxon>
        <taxon>Pseudomonadota</taxon>
        <taxon>Gammaproteobacteria</taxon>
        <taxon>Moraxellales</taxon>
        <taxon>Moraxellaceae</taxon>
        <taxon>Agitococcus</taxon>
    </lineage>
</organism>
<gene>
    <name evidence="1" type="ORF">C8N29_10165</name>
</gene>
<comment type="caution">
    <text evidence="1">The sequence shown here is derived from an EMBL/GenBank/DDBJ whole genome shotgun (WGS) entry which is preliminary data.</text>
</comment>
<keyword evidence="2" id="KW-1185">Reference proteome</keyword>
<dbReference type="Proteomes" id="UP000244223">
    <property type="component" value="Unassembled WGS sequence"/>
</dbReference>
<dbReference type="PROSITE" id="PS51257">
    <property type="entry name" value="PROKAR_LIPOPROTEIN"/>
    <property type="match status" value="1"/>
</dbReference>
<name>A0A2T5J313_9GAMM</name>
<evidence type="ECO:0000313" key="1">
    <source>
        <dbReference type="EMBL" id="PTQ90995.1"/>
    </source>
</evidence>
<dbReference type="EMBL" id="QAON01000001">
    <property type="protein sequence ID" value="PTQ90995.1"/>
    <property type="molecule type" value="Genomic_DNA"/>
</dbReference>
<sequence length="345" mass="37441">MKFAHCLRLGVICSVIGVQTLLSGCSQVVKGGAHIALSFSESYIVPPILQLNDAPMACASGESLTPLILATQGMGADPAKLAVFMYVSAGLCAEDRALENELRYLRASRANMIEEAQDARINQKRWAALAARRQQEAYNRFVERFEKEFNFKLGASCPKMSEDFDKLVYLVGLASGMQAIVNDIAAQGVVGVPKDIAAIVERGMACLDNAEYWGVPMATRAAVWSLLPGASEGKPDPFMVMKDSTRVGERKGVRLAHAIYALAAQAKGDEPLLRDALKTYGASANMAVNPQYRLLDALGGMMVQTISDRYWTEKTGTRTPDDGFTKFWDDKPSAESTGVSIDDLL</sequence>
<evidence type="ECO:0000313" key="2">
    <source>
        <dbReference type="Proteomes" id="UP000244223"/>
    </source>
</evidence>
<reference evidence="1 2" key="1">
    <citation type="submission" date="2018-04" db="EMBL/GenBank/DDBJ databases">
        <title>Genomic Encyclopedia of Archaeal and Bacterial Type Strains, Phase II (KMG-II): from individual species to whole genera.</title>
        <authorList>
            <person name="Goeker M."/>
        </authorList>
    </citation>
    <scope>NUCLEOTIDE SEQUENCE [LARGE SCALE GENOMIC DNA]</scope>
    <source>
        <strain evidence="1 2">DSM 5822</strain>
    </source>
</reference>
<accession>A0A2T5J313</accession>
<dbReference type="AlphaFoldDB" id="A0A2T5J313"/>
<dbReference type="OrthoDB" id="318536at2"/>
<proteinExistence type="predicted"/>
<protein>
    <recommendedName>
        <fullName evidence="3">Lipoprotein</fullName>
    </recommendedName>
</protein>